<dbReference type="GO" id="GO:0008324">
    <property type="term" value="F:monoatomic cation transmembrane transporter activity"/>
    <property type="evidence" value="ECO:0007669"/>
    <property type="project" value="InterPro"/>
</dbReference>
<dbReference type="NCBIfam" id="NF006518">
    <property type="entry name" value="PRK08965.1-2"/>
    <property type="match status" value="1"/>
</dbReference>
<dbReference type="HOGENOM" id="CLU_086615_4_0_4"/>
<comment type="similarity">
    <text evidence="2">Belongs to the CPA3 antiporters (TC 2.A.63) subunit E family.</text>
</comment>
<evidence type="ECO:0000256" key="3">
    <source>
        <dbReference type="ARBA" id="ARBA00022475"/>
    </source>
</evidence>
<dbReference type="InterPro" id="IPR002758">
    <property type="entry name" value="Cation_antiport_E"/>
</dbReference>
<gene>
    <name evidence="8" type="ordered locus">Tmz1t_1103</name>
</gene>
<dbReference type="AlphaFoldDB" id="C4ZJC9"/>
<name>C4ZJC9_THASP</name>
<dbReference type="OrthoDB" id="9807187at2"/>
<dbReference type="KEGG" id="tmz:Tmz1t_1103"/>
<dbReference type="GO" id="GO:0005886">
    <property type="term" value="C:plasma membrane"/>
    <property type="evidence" value="ECO:0007669"/>
    <property type="project" value="UniProtKB-SubCell"/>
</dbReference>
<keyword evidence="9" id="KW-1185">Reference proteome</keyword>
<protein>
    <submittedName>
        <fullName evidence="8">Cation antiporter</fullName>
    </submittedName>
</protein>
<organism evidence="8 9">
    <name type="scientific">Thauera aminoaromatica</name>
    <dbReference type="NCBI Taxonomy" id="164330"/>
    <lineage>
        <taxon>Bacteria</taxon>
        <taxon>Pseudomonadati</taxon>
        <taxon>Pseudomonadota</taxon>
        <taxon>Betaproteobacteria</taxon>
        <taxon>Rhodocyclales</taxon>
        <taxon>Zoogloeaceae</taxon>
        <taxon>Thauera</taxon>
    </lineage>
</organism>
<dbReference type="Pfam" id="PF01899">
    <property type="entry name" value="MNHE"/>
    <property type="match status" value="1"/>
</dbReference>
<evidence type="ECO:0000256" key="5">
    <source>
        <dbReference type="ARBA" id="ARBA00022989"/>
    </source>
</evidence>
<evidence type="ECO:0000256" key="2">
    <source>
        <dbReference type="ARBA" id="ARBA00006228"/>
    </source>
</evidence>
<keyword evidence="6 7" id="KW-0472">Membrane</keyword>
<dbReference type="PIRSF" id="PIRSF019239">
    <property type="entry name" value="MrpE"/>
    <property type="match status" value="1"/>
</dbReference>
<proteinExistence type="inferred from homology"/>
<keyword evidence="3" id="KW-1003">Cell membrane</keyword>
<dbReference type="eggNOG" id="COG1863">
    <property type="taxonomic scope" value="Bacteria"/>
</dbReference>
<dbReference type="STRING" id="85643.Tmz1t_1103"/>
<comment type="subcellular location">
    <subcellularLocation>
        <location evidence="1">Cell membrane</location>
        <topology evidence="1">Multi-pass membrane protein</topology>
    </subcellularLocation>
</comment>
<feature type="transmembrane region" description="Helical" evidence="7">
    <location>
        <begin position="73"/>
        <end position="96"/>
    </location>
</feature>
<keyword evidence="4 7" id="KW-0812">Transmembrane</keyword>
<evidence type="ECO:0000313" key="9">
    <source>
        <dbReference type="Proteomes" id="UP000002186"/>
    </source>
</evidence>
<evidence type="ECO:0000256" key="1">
    <source>
        <dbReference type="ARBA" id="ARBA00004651"/>
    </source>
</evidence>
<reference evidence="8 9" key="2">
    <citation type="journal article" date="2012" name="Stand. Genomic Sci.">
        <title>Complete genome sequence of Thauera aminoaromatica strain MZ1T.</title>
        <authorList>
            <person name="Jiang K."/>
            <person name="Sanseverino J."/>
            <person name="Chauhan A."/>
            <person name="Lucas S."/>
            <person name="Copeland A."/>
            <person name="Lapidus A."/>
            <person name="Del Rio T.G."/>
            <person name="Dalin E."/>
            <person name="Tice H."/>
            <person name="Bruce D."/>
            <person name="Goodwin L."/>
            <person name="Pitluck S."/>
            <person name="Sims D."/>
            <person name="Brettin T."/>
            <person name="Detter J.C."/>
            <person name="Han C."/>
            <person name="Chang Y.J."/>
            <person name="Larimer F."/>
            <person name="Land M."/>
            <person name="Hauser L."/>
            <person name="Kyrpides N.C."/>
            <person name="Mikhailova N."/>
            <person name="Moser S."/>
            <person name="Jegier P."/>
            <person name="Close D."/>
            <person name="Debruyn J.M."/>
            <person name="Wang Y."/>
            <person name="Layton A.C."/>
            <person name="Allen M.S."/>
            <person name="Sayler G.S."/>
        </authorList>
    </citation>
    <scope>NUCLEOTIDE SEQUENCE [LARGE SCALE GENOMIC DNA]</scope>
    <source>
        <strain evidence="8 9">MZ1T</strain>
    </source>
</reference>
<dbReference type="EMBL" id="CP001281">
    <property type="protein sequence ID" value="ACK53862.1"/>
    <property type="molecule type" value="Genomic_DNA"/>
</dbReference>
<accession>C4ZJC9</accession>
<dbReference type="Proteomes" id="UP000002186">
    <property type="component" value="Chromosome"/>
</dbReference>
<reference evidence="9" key="1">
    <citation type="submission" date="2009-05" db="EMBL/GenBank/DDBJ databases">
        <title>Complete sequence of chromosome of Thauera sp. MZ1T.</title>
        <authorList>
            <consortium name="US DOE Joint Genome Institute"/>
            <person name="Lucas S."/>
            <person name="Copeland A."/>
            <person name="Lapidus A."/>
            <person name="Glavina del Rio T."/>
            <person name="Dalin E."/>
            <person name="Tice H."/>
            <person name="Bruce D."/>
            <person name="Goodwin L."/>
            <person name="Pitluck S."/>
            <person name="Sims D."/>
            <person name="Brettin T."/>
            <person name="Detter J.C."/>
            <person name="Han C."/>
            <person name="Larimer F."/>
            <person name="Land M."/>
            <person name="Hauser L."/>
            <person name="Kyrpides N."/>
            <person name="Mikhailova N."/>
            <person name="Sayler G.S."/>
        </authorList>
    </citation>
    <scope>NUCLEOTIDE SEQUENCE [LARGE SCALE GENOMIC DNA]</scope>
    <source>
        <strain evidence="9">MZ1T</strain>
    </source>
</reference>
<keyword evidence="5 7" id="KW-1133">Transmembrane helix</keyword>
<evidence type="ECO:0000313" key="8">
    <source>
        <dbReference type="EMBL" id="ACK53862.1"/>
    </source>
</evidence>
<dbReference type="RefSeq" id="WP_012584851.1">
    <property type="nucleotide sequence ID" value="NC_011662.2"/>
</dbReference>
<dbReference type="PANTHER" id="PTHR34584">
    <property type="entry name" value="NA(+)/H(+) ANTIPORTER SUBUNIT E1"/>
    <property type="match status" value="1"/>
</dbReference>
<evidence type="ECO:0000256" key="6">
    <source>
        <dbReference type="ARBA" id="ARBA00023136"/>
    </source>
</evidence>
<sequence>MGAKHDKLDPRSFTERWLPHPLMSAVLVLLWMLLLNSFSFGGLVVGVVLAVVITRVTSNFWPERPPVKSWTKAFAYLGVVAWDVVVANLQVTRLILFRPVGSLATRWVVVPLELRSPEAITVLAGTITMTPGTVSCDLSADGRSLLVHCLDAPDAEEAVRQMKERYEDRLQEIFP</sequence>
<evidence type="ECO:0000256" key="7">
    <source>
        <dbReference type="SAM" id="Phobius"/>
    </source>
</evidence>
<dbReference type="PANTHER" id="PTHR34584:SF1">
    <property type="entry name" value="NA(+)_H(+) ANTIPORTER SUBUNIT E1"/>
    <property type="match status" value="1"/>
</dbReference>
<evidence type="ECO:0000256" key="4">
    <source>
        <dbReference type="ARBA" id="ARBA00022692"/>
    </source>
</evidence>
<feature type="transmembrane region" description="Helical" evidence="7">
    <location>
        <begin position="21"/>
        <end position="53"/>
    </location>
</feature>